<proteinExistence type="predicted"/>
<keyword evidence="2" id="KW-1185">Reference proteome</keyword>
<evidence type="ECO:0000313" key="2">
    <source>
        <dbReference type="Proteomes" id="UP000823775"/>
    </source>
</evidence>
<dbReference type="Proteomes" id="UP000823775">
    <property type="component" value="Unassembled WGS sequence"/>
</dbReference>
<reference evidence="1 2" key="1">
    <citation type="journal article" date="2021" name="BMC Genomics">
        <title>Datura genome reveals duplications of psychoactive alkaloid biosynthetic genes and high mutation rate following tissue culture.</title>
        <authorList>
            <person name="Rajewski A."/>
            <person name="Carter-House D."/>
            <person name="Stajich J."/>
            <person name="Litt A."/>
        </authorList>
    </citation>
    <scope>NUCLEOTIDE SEQUENCE [LARGE SCALE GENOMIC DNA]</scope>
    <source>
        <strain evidence="1">AR-01</strain>
    </source>
</reference>
<dbReference type="EMBL" id="JACEIK010002780">
    <property type="protein sequence ID" value="MCD9638817.1"/>
    <property type="molecule type" value="Genomic_DNA"/>
</dbReference>
<evidence type="ECO:0000313" key="1">
    <source>
        <dbReference type="EMBL" id="MCD9638817.1"/>
    </source>
</evidence>
<gene>
    <name evidence="1" type="ORF">HAX54_022977</name>
</gene>
<name>A0ABS8UWV3_DATST</name>
<accession>A0ABS8UWV3</accession>
<comment type="caution">
    <text evidence="1">The sequence shown here is derived from an EMBL/GenBank/DDBJ whole genome shotgun (WGS) entry which is preliminary data.</text>
</comment>
<sequence>MGSVGITCGSKYRVSSRVYTGVVTKTLLAPYSHYSTKMLGNFPKYEMLLGLHVVHLAKVLVKLLLQLTPLEFYLLLQLTPLSSPPVNGYRIIINPKNKNNHN</sequence>
<organism evidence="1 2">
    <name type="scientific">Datura stramonium</name>
    <name type="common">Jimsonweed</name>
    <name type="synonym">Common thornapple</name>
    <dbReference type="NCBI Taxonomy" id="4076"/>
    <lineage>
        <taxon>Eukaryota</taxon>
        <taxon>Viridiplantae</taxon>
        <taxon>Streptophyta</taxon>
        <taxon>Embryophyta</taxon>
        <taxon>Tracheophyta</taxon>
        <taxon>Spermatophyta</taxon>
        <taxon>Magnoliopsida</taxon>
        <taxon>eudicotyledons</taxon>
        <taxon>Gunneridae</taxon>
        <taxon>Pentapetalae</taxon>
        <taxon>asterids</taxon>
        <taxon>lamiids</taxon>
        <taxon>Solanales</taxon>
        <taxon>Solanaceae</taxon>
        <taxon>Solanoideae</taxon>
        <taxon>Datureae</taxon>
        <taxon>Datura</taxon>
    </lineage>
</organism>
<protein>
    <submittedName>
        <fullName evidence="1">Uncharacterized protein</fullName>
    </submittedName>
</protein>